<sequence length="224" mass="24880">MQRTVTFPARDASRAYHRRRPPSSIPPRRAPRLAQRTLQRAHKSRRASQYTRMHTHAPKPPQHARPPNLTRTRRIAGIPPASSPVIDPTQARSAPRAQGQRIPTSEPHKSRRASEYACTSAASKPPQHARPPLTPAWSVHRSHPGALRASHRDSVSTHRAHKSSRANQYACTSLRPSHPTPPHRAVFLPAARPTYTQAAHRSHTTGVLNPSIPPRAYPPAQRAS</sequence>
<feature type="region of interest" description="Disordered" evidence="1">
    <location>
        <begin position="198"/>
        <end position="224"/>
    </location>
</feature>
<feature type="compositionally biased region" description="Polar residues" evidence="1">
    <location>
        <begin position="198"/>
        <end position="208"/>
    </location>
</feature>
<organism evidence="2 3">
    <name type="scientific">Hypholoma sublateritium (strain FD-334 SS-4)</name>
    <dbReference type="NCBI Taxonomy" id="945553"/>
    <lineage>
        <taxon>Eukaryota</taxon>
        <taxon>Fungi</taxon>
        <taxon>Dikarya</taxon>
        <taxon>Basidiomycota</taxon>
        <taxon>Agaricomycotina</taxon>
        <taxon>Agaricomycetes</taxon>
        <taxon>Agaricomycetidae</taxon>
        <taxon>Agaricales</taxon>
        <taxon>Agaricineae</taxon>
        <taxon>Strophariaceae</taxon>
        <taxon>Hypholoma</taxon>
    </lineage>
</organism>
<dbReference type="AlphaFoldDB" id="A0A0D2PZT3"/>
<accession>A0A0D2PZT3</accession>
<proteinExistence type="predicted"/>
<name>A0A0D2PZT3_HYPSF</name>
<dbReference type="EMBL" id="KN817534">
    <property type="protein sequence ID" value="KJA24850.1"/>
    <property type="molecule type" value="Genomic_DNA"/>
</dbReference>
<keyword evidence="3" id="KW-1185">Reference proteome</keyword>
<evidence type="ECO:0000256" key="1">
    <source>
        <dbReference type="SAM" id="MobiDB-lite"/>
    </source>
</evidence>
<dbReference type="Proteomes" id="UP000054270">
    <property type="component" value="Unassembled WGS sequence"/>
</dbReference>
<evidence type="ECO:0000313" key="3">
    <source>
        <dbReference type="Proteomes" id="UP000054270"/>
    </source>
</evidence>
<reference evidence="3" key="1">
    <citation type="submission" date="2014-04" db="EMBL/GenBank/DDBJ databases">
        <title>Evolutionary Origins and Diversification of the Mycorrhizal Mutualists.</title>
        <authorList>
            <consortium name="DOE Joint Genome Institute"/>
            <consortium name="Mycorrhizal Genomics Consortium"/>
            <person name="Kohler A."/>
            <person name="Kuo A."/>
            <person name="Nagy L.G."/>
            <person name="Floudas D."/>
            <person name="Copeland A."/>
            <person name="Barry K.W."/>
            <person name="Cichocki N."/>
            <person name="Veneault-Fourrey C."/>
            <person name="LaButti K."/>
            <person name="Lindquist E.A."/>
            <person name="Lipzen A."/>
            <person name="Lundell T."/>
            <person name="Morin E."/>
            <person name="Murat C."/>
            <person name="Riley R."/>
            <person name="Ohm R."/>
            <person name="Sun H."/>
            <person name="Tunlid A."/>
            <person name="Henrissat B."/>
            <person name="Grigoriev I.V."/>
            <person name="Hibbett D.S."/>
            <person name="Martin F."/>
        </authorList>
    </citation>
    <scope>NUCLEOTIDE SEQUENCE [LARGE SCALE GENOMIC DNA]</scope>
    <source>
        <strain evidence="3">FD-334 SS-4</strain>
    </source>
</reference>
<gene>
    <name evidence="2" type="ORF">HYPSUDRAFT_214225</name>
</gene>
<evidence type="ECO:0000313" key="2">
    <source>
        <dbReference type="EMBL" id="KJA24850.1"/>
    </source>
</evidence>
<feature type="region of interest" description="Disordered" evidence="1">
    <location>
        <begin position="1"/>
        <end position="168"/>
    </location>
</feature>
<protein>
    <submittedName>
        <fullName evidence="2">Uncharacterized protein</fullName>
    </submittedName>
</protein>